<dbReference type="EMBL" id="JBBPBN010000016">
    <property type="protein sequence ID" value="KAK9020777.1"/>
    <property type="molecule type" value="Genomic_DNA"/>
</dbReference>
<reference evidence="8 9" key="1">
    <citation type="journal article" date="2024" name="G3 (Bethesda)">
        <title>Genome assembly of Hibiscus sabdariffa L. provides insights into metabolisms of medicinal natural products.</title>
        <authorList>
            <person name="Kim T."/>
        </authorList>
    </citation>
    <scope>NUCLEOTIDE SEQUENCE [LARGE SCALE GENOMIC DNA]</scope>
    <source>
        <strain evidence="8">TK-2024</strain>
        <tissue evidence="8">Old leaves</tissue>
    </source>
</reference>
<keyword evidence="3" id="KW-0862">Zinc</keyword>
<evidence type="ECO:0000256" key="4">
    <source>
        <dbReference type="PROSITE-ProRule" id="PRU00175"/>
    </source>
</evidence>
<evidence type="ECO:0000256" key="1">
    <source>
        <dbReference type="ARBA" id="ARBA00022723"/>
    </source>
</evidence>
<evidence type="ECO:0000313" key="9">
    <source>
        <dbReference type="Proteomes" id="UP001396334"/>
    </source>
</evidence>
<keyword evidence="2 4" id="KW-0863">Zinc-finger</keyword>
<feature type="domain" description="RING-type" evidence="7">
    <location>
        <begin position="311"/>
        <end position="345"/>
    </location>
</feature>
<dbReference type="Proteomes" id="UP001396334">
    <property type="component" value="Unassembled WGS sequence"/>
</dbReference>
<protein>
    <recommendedName>
        <fullName evidence="7">RING-type domain-containing protein</fullName>
    </recommendedName>
</protein>
<sequence>MLKRLGSHVTLKDLRVSKKGKSHGIRGHNIEQSKNFDTNAICENGLGKNDQPGKKGWGGNKNGIDPQKDSNGEQRSMYASMETKHLSGQDEQQGGVHLDQSRIFFNNCNPRKRETEVAAAAAPINSFSLQTQPIHLSQLQTPTGLRDHLQAHQNQIQTYDQILVPNSSAFSSIISHDFDRFLQAQGESLRCTLVEKWHRHYGTLLRAAEESVVRRLRDKEAEVEKATRRNAELEARVAQLNVETQVWQAKARAQEVTAASFQAQLQQAIMSGGAAAVQDNRRGEDCGEGAEDAESAYDDPERVVVAPGPACKACRKRLAAVLLLPCRHLCLCTECDRVAQACPLCLTVRNSSIEAFLN</sequence>
<evidence type="ECO:0000256" key="3">
    <source>
        <dbReference type="ARBA" id="ARBA00022833"/>
    </source>
</evidence>
<feature type="region of interest" description="Disordered" evidence="6">
    <location>
        <begin position="279"/>
        <end position="299"/>
    </location>
</feature>
<dbReference type="InterPro" id="IPR001841">
    <property type="entry name" value="Znf_RING"/>
</dbReference>
<proteinExistence type="predicted"/>
<feature type="region of interest" description="Disordered" evidence="6">
    <location>
        <begin position="44"/>
        <end position="75"/>
    </location>
</feature>
<comment type="caution">
    <text evidence="8">The sequence shown here is derived from an EMBL/GenBank/DDBJ whole genome shotgun (WGS) entry which is preliminary data.</text>
</comment>
<dbReference type="Pfam" id="PF13920">
    <property type="entry name" value="zf-C3HC4_3"/>
    <property type="match status" value="1"/>
</dbReference>
<dbReference type="PANTHER" id="PTHR42647">
    <property type="entry name" value="SBP (S-RIBONUCLEASE BINDING PROTEIN) FAMILY PROTEIN"/>
    <property type="match status" value="1"/>
</dbReference>
<evidence type="ECO:0000256" key="2">
    <source>
        <dbReference type="ARBA" id="ARBA00022771"/>
    </source>
</evidence>
<keyword evidence="5" id="KW-0175">Coiled coil</keyword>
<gene>
    <name evidence="8" type="ORF">V6N11_010791</name>
</gene>
<feature type="coiled-coil region" evidence="5">
    <location>
        <begin position="209"/>
        <end position="250"/>
    </location>
</feature>
<organism evidence="8 9">
    <name type="scientific">Hibiscus sabdariffa</name>
    <name type="common">roselle</name>
    <dbReference type="NCBI Taxonomy" id="183260"/>
    <lineage>
        <taxon>Eukaryota</taxon>
        <taxon>Viridiplantae</taxon>
        <taxon>Streptophyta</taxon>
        <taxon>Embryophyta</taxon>
        <taxon>Tracheophyta</taxon>
        <taxon>Spermatophyta</taxon>
        <taxon>Magnoliopsida</taxon>
        <taxon>eudicotyledons</taxon>
        <taxon>Gunneridae</taxon>
        <taxon>Pentapetalae</taxon>
        <taxon>rosids</taxon>
        <taxon>malvids</taxon>
        <taxon>Malvales</taxon>
        <taxon>Malvaceae</taxon>
        <taxon>Malvoideae</taxon>
        <taxon>Hibiscus</taxon>
    </lineage>
</organism>
<name>A0ABR2S6I5_9ROSI</name>
<dbReference type="Gene3D" id="3.30.40.10">
    <property type="entry name" value="Zinc/RING finger domain, C3HC4 (zinc finger)"/>
    <property type="match status" value="1"/>
</dbReference>
<dbReference type="CDD" id="cd16649">
    <property type="entry name" value="mRING-HC-C3HC5_CGRF1-like"/>
    <property type="match status" value="1"/>
</dbReference>
<keyword evidence="1" id="KW-0479">Metal-binding</keyword>
<dbReference type="PANTHER" id="PTHR42647:SF5">
    <property type="entry name" value="SBP (S-RIBONUCLEASE BINDING PROTEIN) FAMILY PROTEIN"/>
    <property type="match status" value="1"/>
</dbReference>
<dbReference type="PROSITE" id="PS50089">
    <property type="entry name" value="ZF_RING_2"/>
    <property type="match status" value="1"/>
</dbReference>
<evidence type="ECO:0000256" key="6">
    <source>
        <dbReference type="SAM" id="MobiDB-lite"/>
    </source>
</evidence>
<evidence type="ECO:0000313" key="8">
    <source>
        <dbReference type="EMBL" id="KAK9020777.1"/>
    </source>
</evidence>
<accession>A0ABR2S6I5</accession>
<dbReference type="InterPro" id="IPR013083">
    <property type="entry name" value="Znf_RING/FYVE/PHD"/>
</dbReference>
<evidence type="ECO:0000256" key="5">
    <source>
        <dbReference type="SAM" id="Coils"/>
    </source>
</evidence>
<evidence type="ECO:0000259" key="7">
    <source>
        <dbReference type="PROSITE" id="PS50089"/>
    </source>
</evidence>
<feature type="compositionally biased region" description="Acidic residues" evidence="6">
    <location>
        <begin position="286"/>
        <end position="298"/>
    </location>
</feature>
<keyword evidence="9" id="KW-1185">Reference proteome</keyword>